<feature type="region of interest" description="Disordered" evidence="1">
    <location>
        <begin position="108"/>
        <end position="129"/>
    </location>
</feature>
<sequence>GVSATQEAIVILKLFVVNDLLLSKKKKKNPNAPSIQHNLILTEYYLNPRAGSASASQGLEDLLESYKSAHESTGIIQYNCAQLLLLRQKYQLAEKMLLELIGFRDLNQPKNDNNNNNNNNNTTQDNQSQHVTLETTTDLYIRSCCKLLSTYFHHEMYEKAEIILKDYLSNISKEKLKELPSIVSGVCVCICANEKAAILRVLLHPI</sequence>
<dbReference type="EMBL" id="ASPP01014046">
    <property type="protein sequence ID" value="ETO19086.1"/>
    <property type="molecule type" value="Genomic_DNA"/>
</dbReference>
<feature type="non-terminal residue" evidence="2">
    <location>
        <position position="1"/>
    </location>
</feature>
<gene>
    <name evidence="2" type="ORF">RFI_18152</name>
</gene>
<reference evidence="2 3" key="1">
    <citation type="journal article" date="2013" name="Curr. Biol.">
        <title>The Genome of the Foraminiferan Reticulomyxa filosa.</title>
        <authorList>
            <person name="Glockner G."/>
            <person name="Hulsmann N."/>
            <person name="Schleicher M."/>
            <person name="Noegel A.A."/>
            <person name="Eichinger L."/>
            <person name="Gallinger C."/>
            <person name="Pawlowski J."/>
            <person name="Sierra R."/>
            <person name="Euteneuer U."/>
            <person name="Pillet L."/>
            <person name="Moustafa A."/>
            <person name="Platzer M."/>
            <person name="Groth M."/>
            <person name="Szafranski K."/>
            <person name="Schliwa M."/>
        </authorList>
    </citation>
    <scope>NUCLEOTIDE SEQUENCE [LARGE SCALE GENOMIC DNA]</scope>
</reference>
<protein>
    <submittedName>
        <fullName evidence="2">Uncharacterized protein</fullName>
    </submittedName>
</protein>
<keyword evidence="3" id="KW-1185">Reference proteome</keyword>
<dbReference type="Proteomes" id="UP000023152">
    <property type="component" value="Unassembled WGS sequence"/>
</dbReference>
<evidence type="ECO:0000313" key="3">
    <source>
        <dbReference type="Proteomes" id="UP000023152"/>
    </source>
</evidence>
<proteinExistence type="predicted"/>
<accession>X6MZ40</accession>
<name>X6MZ40_RETFI</name>
<comment type="caution">
    <text evidence="2">The sequence shown here is derived from an EMBL/GenBank/DDBJ whole genome shotgun (WGS) entry which is preliminary data.</text>
</comment>
<organism evidence="2 3">
    <name type="scientific">Reticulomyxa filosa</name>
    <dbReference type="NCBI Taxonomy" id="46433"/>
    <lineage>
        <taxon>Eukaryota</taxon>
        <taxon>Sar</taxon>
        <taxon>Rhizaria</taxon>
        <taxon>Retaria</taxon>
        <taxon>Foraminifera</taxon>
        <taxon>Monothalamids</taxon>
        <taxon>Reticulomyxidae</taxon>
        <taxon>Reticulomyxa</taxon>
    </lineage>
</organism>
<dbReference type="AlphaFoldDB" id="X6MZ40"/>
<evidence type="ECO:0000256" key="1">
    <source>
        <dbReference type="SAM" id="MobiDB-lite"/>
    </source>
</evidence>
<feature type="compositionally biased region" description="Low complexity" evidence="1">
    <location>
        <begin position="111"/>
        <end position="127"/>
    </location>
</feature>
<evidence type="ECO:0000313" key="2">
    <source>
        <dbReference type="EMBL" id="ETO19086.1"/>
    </source>
</evidence>